<protein>
    <submittedName>
        <fullName evidence="1">Clostripain family</fullName>
    </submittedName>
</protein>
<dbReference type="Pfam" id="PF17957">
    <property type="entry name" value="Big_7"/>
    <property type="match status" value="1"/>
</dbReference>
<dbReference type="eggNOG" id="COG1520">
    <property type="taxonomic scope" value="Bacteria"/>
</dbReference>
<dbReference type="InterPro" id="IPR005077">
    <property type="entry name" value="Peptidase_C11"/>
</dbReference>
<evidence type="ECO:0000313" key="2">
    <source>
        <dbReference type="Proteomes" id="UP000001733"/>
    </source>
</evidence>
<dbReference type="HOGENOM" id="CLU_034651_0_0_0"/>
<dbReference type="PANTHER" id="PTHR37835:SF1">
    <property type="entry name" value="ALPHA-CLOSTRIPAIN"/>
    <property type="match status" value="1"/>
</dbReference>
<dbReference type="Proteomes" id="UP000001733">
    <property type="component" value="Chromosome"/>
</dbReference>
<dbReference type="PaxDb" id="309799-DICTH_0097"/>
<dbReference type="AlphaFoldDB" id="B5YB09"/>
<dbReference type="eggNOG" id="COG1716">
    <property type="taxonomic scope" value="Bacteria"/>
</dbReference>
<gene>
    <name evidence="1" type="ordered locus">DICTH_0097</name>
</gene>
<organism evidence="1 2">
    <name type="scientific">Dictyoglomus thermophilum (strain ATCC 35947 / DSM 3960 / H-6-12)</name>
    <dbReference type="NCBI Taxonomy" id="309799"/>
    <lineage>
        <taxon>Bacteria</taxon>
        <taxon>Pseudomonadati</taxon>
        <taxon>Dictyoglomota</taxon>
        <taxon>Dictyoglomia</taxon>
        <taxon>Dictyoglomales</taxon>
        <taxon>Dictyoglomaceae</taxon>
        <taxon>Dictyoglomus</taxon>
    </lineage>
</organism>
<sequence>MRKEILVVFMVLLLIVSGCAPKTNVTQAQVTILTPVNGSSVPGSGLVDIIAEVNSSVSVSRVRFYVDGEFLAEKTVTPYKATWDTSYYKHGTAHTIKVEALDGSGKVIGSSSIVCYINVEWTILMYLDGHNDLENYIQQDISYISSFSRTDGVNIVILAGPKRYVAESYLYYFHNGKLDILESGLYNFGNSNLLYYFLKYSVSNFPAKRYLVVLENHGSGWRAPAREDRDICFDEISGDSLTIPELREGLSYFTDIGKKIDLLYFDACVMGNLEVAYELKDVANYLVFSEANVIGQTRWDQIMSYILSNPSTTPESLGRKIIDIYYSNYSIKPITMSLIDLSKISAILGELYYFSSYLMNTLPDSASAIMNIRLNTLSFEPYGGSNKEYIDINDFAYKIINNSNYNELTNSAYNLVNYVSSAVLYHRYSGFNYTCGLSIWFPATVEDFLKGYNKYKELKFYNNSGGFSWYSFIVNELYYYFQVSLPGF</sequence>
<dbReference type="PROSITE" id="PS51257">
    <property type="entry name" value="PROKAR_LIPOPROTEIN"/>
    <property type="match status" value="1"/>
</dbReference>
<dbReference type="Pfam" id="PF03415">
    <property type="entry name" value="Peptidase_C11"/>
    <property type="match status" value="1"/>
</dbReference>
<name>B5YB09_DICT6</name>
<dbReference type="OrthoDB" id="5507507at2"/>
<dbReference type="EMBL" id="CP001146">
    <property type="protein sequence ID" value="ACI19083.1"/>
    <property type="molecule type" value="Genomic_DNA"/>
</dbReference>
<accession>B5YB09</accession>
<dbReference type="Gene3D" id="2.60.40.10">
    <property type="entry name" value="Immunoglobulins"/>
    <property type="match status" value="1"/>
</dbReference>
<keyword evidence="2" id="KW-1185">Reference proteome</keyword>
<dbReference type="Gene3D" id="3.40.50.11970">
    <property type="match status" value="1"/>
</dbReference>
<dbReference type="KEGG" id="dth:DICTH_0097"/>
<evidence type="ECO:0000313" key="1">
    <source>
        <dbReference type="EMBL" id="ACI19083.1"/>
    </source>
</evidence>
<dbReference type="PANTHER" id="PTHR37835">
    <property type="entry name" value="ALPHA-CLOSTRIPAIN"/>
    <property type="match status" value="1"/>
</dbReference>
<dbReference type="InterPro" id="IPR013783">
    <property type="entry name" value="Ig-like_fold"/>
</dbReference>
<proteinExistence type="predicted"/>
<dbReference type="RefSeq" id="WP_012547715.1">
    <property type="nucleotide sequence ID" value="NC_011297.1"/>
</dbReference>
<dbReference type="STRING" id="309799.DICTH_0097"/>
<reference evidence="1 2" key="1">
    <citation type="journal article" date="2014" name="Genome Announc.">
        <title>Complete Genome Sequence of the Extreme Thermophile Dictyoglomus thermophilum H-6-12.</title>
        <authorList>
            <person name="Coil D.A."/>
            <person name="Badger J.H."/>
            <person name="Forberger H.C."/>
            <person name="Riggs F."/>
            <person name="Madupu R."/>
            <person name="Fedorova N."/>
            <person name="Ward N."/>
            <person name="Robb F.T."/>
            <person name="Eisen J.A."/>
        </authorList>
    </citation>
    <scope>NUCLEOTIDE SEQUENCE [LARGE SCALE GENOMIC DNA]</scope>
    <source>
        <strain evidence="2">ATCC 35947 / DSM 3960 / H-6-12</strain>
    </source>
</reference>